<comment type="caution">
    <text evidence="3">The sequence shown here is derived from an EMBL/GenBank/DDBJ whole genome shotgun (WGS) entry which is preliminary data.</text>
</comment>
<dbReference type="VEuPathDB" id="FungiDB:I7I52_09610"/>
<feature type="region of interest" description="Disordered" evidence="1">
    <location>
        <begin position="187"/>
        <end position="206"/>
    </location>
</feature>
<keyword evidence="2" id="KW-0812">Transmembrane</keyword>
<accession>A0A8H7YYB4</accession>
<dbReference type="AlphaFoldDB" id="A0A8H7YYB4"/>
<evidence type="ECO:0000313" key="4">
    <source>
        <dbReference type="Proteomes" id="UP000670092"/>
    </source>
</evidence>
<dbReference type="OrthoDB" id="4186817at2759"/>
<protein>
    <submittedName>
        <fullName evidence="3">Uncharacterized protein</fullName>
    </submittedName>
</protein>
<feature type="compositionally biased region" description="Low complexity" evidence="1">
    <location>
        <begin position="255"/>
        <end position="283"/>
    </location>
</feature>
<gene>
    <name evidence="3" type="ORF">I7I52_09610</name>
</gene>
<name>A0A8H7YYB4_AJECA</name>
<sequence length="318" mass="35759">MQQKFVGASVSVLIVSFLWYHFHLLPPLSSNYRRDTFYMEDAAALNFLVNDIDEICLVWSALCQHHTFGDEPWEETLSTPQGLWKLDPFNIDVFRSISFSRVRGVPGVYPNVHQQSQQIQHKEQKRKQHPLEDGLTSLPRYPHNANDNDNEKLNKDLPESHGVTTLHFPPEIGHIHHPIYASYWQQQREQPSLNKSNDGISSSIYPTSPNAIPSRLLIQKDITRLNLLTFLVRGAERQTPHLKHTYHLSSTVDNSSGSQISSSLPSSSSSSSSSSATSSPSSSYPICATRSRISSCEKEIRGSLLGIVVCIVVSVLWI</sequence>
<organism evidence="3 4">
    <name type="scientific">Ajellomyces capsulatus</name>
    <name type="common">Darling's disease fungus</name>
    <name type="synonym">Histoplasma capsulatum</name>
    <dbReference type="NCBI Taxonomy" id="5037"/>
    <lineage>
        <taxon>Eukaryota</taxon>
        <taxon>Fungi</taxon>
        <taxon>Dikarya</taxon>
        <taxon>Ascomycota</taxon>
        <taxon>Pezizomycotina</taxon>
        <taxon>Eurotiomycetes</taxon>
        <taxon>Eurotiomycetidae</taxon>
        <taxon>Onygenales</taxon>
        <taxon>Ajellomycetaceae</taxon>
        <taxon>Histoplasma</taxon>
    </lineage>
</organism>
<keyword evidence="2" id="KW-1133">Transmembrane helix</keyword>
<feature type="region of interest" description="Disordered" evidence="1">
    <location>
        <begin position="246"/>
        <end position="286"/>
    </location>
</feature>
<reference evidence="3 4" key="1">
    <citation type="submission" date="2021-01" db="EMBL/GenBank/DDBJ databases">
        <title>Chromosome-level genome assembly of a human fungal pathogen reveals clustering of transcriptionally co-regulated genes.</title>
        <authorList>
            <person name="Voorhies M."/>
            <person name="Cohen S."/>
            <person name="Shea T.P."/>
            <person name="Petrus S."/>
            <person name="Munoz J.F."/>
            <person name="Poplawski S."/>
            <person name="Goldman W.E."/>
            <person name="Michael T."/>
            <person name="Cuomo C.A."/>
            <person name="Sil A."/>
            <person name="Beyhan S."/>
        </authorList>
    </citation>
    <scope>NUCLEOTIDE SEQUENCE [LARGE SCALE GENOMIC DNA]</scope>
    <source>
        <strain evidence="3 4">G184AR</strain>
    </source>
</reference>
<dbReference type="Proteomes" id="UP000670092">
    <property type="component" value="Unassembled WGS sequence"/>
</dbReference>
<proteinExistence type="predicted"/>
<evidence type="ECO:0000313" key="3">
    <source>
        <dbReference type="EMBL" id="KAG5299336.1"/>
    </source>
</evidence>
<evidence type="ECO:0000256" key="2">
    <source>
        <dbReference type="SAM" id="Phobius"/>
    </source>
</evidence>
<feature type="region of interest" description="Disordered" evidence="1">
    <location>
        <begin position="113"/>
        <end position="155"/>
    </location>
</feature>
<keyword evidence="2" id="KW-0472">Membrane</keyword>
<feature type="transmembrane region" description="Helical" evidence="2">
    <location>
        <begin position="6"/>
        <end position="25"/>
    </location>
</feature>
<dbReference type="EMBL" id="JAEVHI010000002">
    <property type="protein sequence ID" value="KAG5299336.1"/>
    <property type="molecule type" value="Genomic_DNA"/>
</dbReference>
<evidence type="ECO:0000256" key="1">
    <source>
        <dbReference type="SAM" id="MobiDB-lite"/>
    </source>
</evidence>